<dbReference type="AlphaFoldDB" id="A0A3N4JNB9"/>
<dbReference type="Proteomes" id="UP000276215">
    <property type="component" value="Unassembled WGS sequence"/>
</dbReference>
<proteinExistence type="predicted"/>
<protein>
    <submittedName>
        <fullName evidence="1">Uncharacterized protein</fullName>
    </submittedName>
</protein>
<accession>A0A3N4JNB9</accession>
<dbReference type="PROSITE" id="PS00284">
    <property type="entry name" value="SERPIN"/>
    <property type="match status" value="1"/>
</dbReference>
<sequence length="54" mass="6239">MGEGFRRGEESAATAQNRFPINHPFLFFLPSSSSLSLFFCSLSLSRYFFFIGHW</sequence>
<dbReference type="EMBL" id="ML120385">
    <property type="protein sequence ID" value="RPA99729.1"/>
    <property type="molecule type" value="Genomic_DNA"/>
</dbReference>
<dbReference type="InterPro" id="IPR023795">
    <property type="entry name" value="Serpin_CS"/>
</dbReference>
<name>A0A3N4JNB9_9PEZI</name>
<evidence type="ECO:0000313" key="1">
    <source>
        <dbReference type="EMBL" id="RPA99729.1"/>
    </source>
</evidence>
<organism evidence="1 2">
    <name type="scientific">Choiromyces venosus 120613-1</name>
    <dbReference type="NCBI Taxonomy" id="1336337"/>
    <lineage>
        <taxon>Eukaryota</taxon>
        <taxon>Fungi</taxon>
        <taxon>Dikarya</taxon>
        <taxon>Ascomycota</taxon>
        <taxon>Pezizomycotina</taxon>
        <taxon>Pezizomycetes</taxon>
        <taxon>Pezizales</taxon>
        <taxon>Tuberaceae</taxon>
        <taxon>Choiromyces</taxon>
    </lineage>
</organism>
<reference evidence="1 2" key="1">
    <citation type="journal article" date="2018" name="Nat. Ecol. Evol.">
        <title>Pezizomycetes genomes reveal the molecular basis of ectomycorrhizal truffle lifestyle.</title>
        <authorList>
            <person name="Murat C."/>
            <person name="Payen T."/>
            <person name="Noel B."/>
            <person name="Kuo A."/>
            <person name="Morin E."/>
            <person name="Chen J."/>
            <person name="Kohler A."/>
            <person name="Krizsan K."/>
            <person name="Balestrini R."/>
            <person name="Da Silva C."/>
            <person name="Montanini B."/>
            <person name="Hainaut M."/>
            <person name="Levati E."/>
            <person name="Barry K.W."/>
            <person name="Belfiori B."/>
            <person name="Cichocki N."/>
            <person name="Clum A."/>
            <person name="Dockter R.B."/>
            <person name="Fauchery L."/>
            <person name="Guy J."/>
            <person name="Iotti M."/>
            <person name="Le Tacon F."/>
            <person name="Lindquist E.A."/>
            <person name="Lipzen A."/>
            <person name="Malagnac F."/>
            <person name="Mello A."/>
            <person name="Molinier V."/>
            <person name="Miyauchi S."/>
            <person name="Poulain J."/>
            <person name="Riccioni C."/>
            <person name="Rubini A."/>
            <person name="Sitrit Y."/>
            <person name="Splivallo R."/>
            <person name="Traeger S."/>
            <person name="Wang M."/>
            <person name="Zifcakova L."/>
            <person name="Wipf D."/>
            <person name="Zambonelli A."/>
            <person name="Paolocci F."/>
            <person name="Nowrousian M."/>
            <person name="Ottonello S."/>
            <person name="Baldrian P."/>
            <person name="Spatafora J.W."/>
            <person name="Henrissat B."/>
            <person name="Nagy L.G."/>
            <person name="Aury J.M."/>
            <person name="Wincker P."/>
            <person name="Grigoriev I.V."/>
            <person name="Bonfante P."/>
            <person name="Martin F.M."/>
        </authorList>
    </citation>
    <scope>NUCLEOTIDE SEQUENCE [LARGE SCALE GENOMIC DNA]</scope>
    <source>
        <strain evidence="1 2">120613-1</strain>
    </source>
</reference>
<evidence type="ECO:0000313" key="2">
    <source>
        <dbReference type="Proteomes" id="UP000276215"/>
    </source>
</evidence>
<gene>
    <name evidence="1" type="ORF">L873DRAFT_1737812</name>
</gene>
<keyword evidence="2" id="KW-1185">Reference proteome</keyword>